<keyword evidence="3" id="KW-1185">Reference proteome</keyword>
<proteinExistence type="predicted"/>
<dbReference type="PANTHER" id="PTHR36837:SF4">
    <property type="entry name" value="BLR0908 PROTEIN"/>
    <property type="match status" value="1"/>
</dbReference>
<evidence type="ECO:0000313" key="2">
    <source>
        <dbReference type="EMBL" id="GAA4336503.1"/>
    </source>
</evidence>
<accession>A0ABP8HA39</accession>
<evidence type="ECO:0000259" key="1">
    <source>
        <dbReference type="Pfam" id="PF06850"/>
    </source>
</evidence>
<reference evidence="3" key="1">
    <citation type="journal article" date="2019" name="Int. J. Syst. Evol. Microbiol.">
        <title>The Global Catalogue of Microorganisms (GCM) 10K type strain sequencing project: providing services to taxonomists for standard genome sequencing and annotation.</title>
        <authorList>
            <consortium name="The Broad Institute Genomics Platform"/>
            <consortium name="The Broad Institute Genome Sequencing Center for Infectious Disease"/>
            <person name="Wu L."/>
            <person name="Ma J."/>
        </authorList>
    </citation>
    <scope>NUCLEOTIDE SEQUENCE [LARGE SCALE GENOMIC DNA]</scope>
    <source>
        <strain evidence="3">JCM 17666</strain>
    </source>
</reference>
<comment type="caution">
    <text evidence="2">The sequence shown here is derived from an EMBL/GenBank/DDBJ whole genome shotgun (WGS) entry which is preliminary data.</text>
</comment>
<dbReference type="EMBL" id="BAABFO010000015">
    <property type="protein sequence ID" value="GAA4336503.1"/>
    <property type="molecule type" value="Genomic_DNA"/>
</dbReference>
<name>A0ABP8HA39_9BURK</name>
<dbReference type="SUPFAM" id="SSF53474">
    <property type="entry name" value="alpha/beta-Hydrolases"/>
    <property type="match status" value="1"/>
</dbReference>
<evidence type="ECO:0000313" key="3">
    <source>
        <dbReference type="Proteomes" id="UP001501671"/>
    </source>
</evidence>
<dbReference type="RefSeq" id="WP_345250759.1">
    <property type="nucleotide sequence ID" value="NZ_BAABFO010000015.1"/>
</dbReference>
<dbReference type="InterPro" id="IPR051321">
    <property type="entry name" value="PHA/PHB_synthase"/>
</dbReference>
<dbReference type="InterPro" id="IPR010915">
    <property type="entry name" value="PHB_depoly_PhaZ"/>
</dbReference>
<dbReference type="PIRSF" id="PIRSF020818">
    <property type="entry name" value="PHB_depoly_PhaZ"/>
    <property type="match status" value="1"/>
</dbReference>
<dbReference type="Proteomes" id="UP001501671">
    <property type="component" value="Unassembled WGS sequence"/>
</dbReference>
<dbReference type="NCBIfam" id="TIGR01849">
    <property type="entry name" value="PHB_depoly_PhaZ"/>
    <property type="match status" value="1"/>
</dbReference>
<dbReference type="PANTHER" id="PTHR36837">
    <property type="entry name" value="POLY(3-HYDROXYALKANOATE) POLYMERASE SUBUNIT PHAC"/>
    <property type="match status" value="1"/>
</dbReference>
<sequence>MLYQAYQTHSDLIAPWREMARQVSLALSYPQWHRHQPVRSVSAACDVLCHAALTHGRPTFGIHTVESGGAVLEVVEEAVQRLPFGTLLHMAKPQAPAQPKVLIVAPMSGHFATLLRETARTMLADHDVYITDWHNARDVPLADGRFGMDEYVDHLIAFMETIGPGGHMLAICQPCVAALSAAAVMAEDGNQAQPRSLTLMAGPIDCRVNPTTVNKLARSKPISWFADNLIATVPWRHAGAGRRVYPGFLQLTAFMNMNLERHVSSFVGMYNNLVAGELEKAEATRAFYAEYFAVLDLTEEFYLETVQRVFQDYDLALGRLTWHGRPVDPAAIRRTALLTVEGERDDICAIGQTVAAHELCSGLRPYMKSHHVQTGVGHYGVFSGRKWNQQIYPIVRDMIHTVQP</sequence>
<organism evidence="2 3">
    <name type="scientific">Pigmentiphaga soli</name>
    <dbReference type="NCBI Taxonomy" id="1007095"/>
    <lineage>
        <taxon>Bacteria</taxon>
        <taxon>Pseudomonadati</taxon>
        <taxon>Pseudomonadota</taxon>
        <taxon>Betaproteobacteria</taxon>
        <taxon>Burkholderiales</taxon>
        <taxon>Alcaligenaceae</taxon>
        <taxon>Pigmentiphaga</taxon>
    </lineage>
</organism>
<feature type="domain" description="PHB de-polymerase C-terminal" evidence="1">
    <location>
        <begin position="201"/>
        <end position="401"/>
    </location>
</feature>
<dbReference type="Pfam" id="PF06850">
    <property type="entry name" value="PHB_depo_C"/>
    <property type="match status" value="1"/>
</dbReference>
<dbReference type="InterPro" id="IPR029058">
    <property type="entry name" value="AB_hydrolase_fold"/>
</dbReference>
<dbReference type="InterPro" id="IPR009656">
    <property type="entry name" value="PHB_depo_C"/>
</dbReference>
<protein>
    <submittedName>
        <fullName evidence="2">Polyhydroxyalkanoate depolymerase</fullName>
    </submittedName>
</protein>
<gene>
    <name evidence="2" type="primary">phaZ_2</name>
    <name evidence="2" type="ORF">GCM10023144_30900</name>
</gene>